<accession>A0A1H4GG95</accession>
<dbReference type="EMBL" id="FNRQ01000006">
    <property type="protein sequence ID" value="SEB08626.1"/>
    <property type="molecule type" value="Genomic_DNA"/>
</dbReference>
<name>A0A1H4GG95_9BURK</name>
<feature type="domain" description="Putative Flp pilus-assembly TadG-like N-terminal" evidence="3">
    <location>
        <begin position="17"/>
        <end position="62"/>
    </location>
</feature>
<evidence type="ECO:0000259" key="3">
    <source>
        <dbReference type="Pfam" id="PF13400"/>
    </source>
</evidence>
<organism evidence="4 5">
    <name type="scientific">Paraburkholderia sartisoli</name>
    <dbReference type="NCBI Taxonomy" id="83784"/>
    <lineage>
        <taxon>Bacteria</taxon>
        <taxon>Pseudomonadati</taxon>
        <taxon>Pseudomonadota</taxon>
        <taxon>Betaproteobacteria</taxon>
        <taxon>Burkholderiales</taxon>
        <taxon>Burkholderiaceae</taxon>
        <taxon>Paraburkholderia</taxon>
    </lineage>
</organism>
<dbReference type="OrthoDB" id="5493674at2"/>
<keyword evidence="2" id="KW-0812">Transmembrane</keyword>
<evidence type="ECO:0000313" key="5">
    <source>
        <dbReference type="Proteomes" id="UP000198638"/>
    </source>
</evidence>
<dbReference type="Proteomes" id="UP000198638">
    <property type="component" value="Unassembled WGS sequence"/>
</dbReference>
<proteinExistence type="predicted"/>
<keyword evidence="5" id="KW-1185">Reference proteome</keyword>
<evidence type="ECO:0000313" key="4">
    <source>
        <dbReference type="EMBL" id="SEB08626.1"/>
    </source>
</evidence>
<dbReference type="STRING" id="83784.SAMN05192564_10610"/>
<gene>
    <name evidence="4" type="ORF">SAMN05192564_10610</name>
</gene>
<feature type="region of interest" description="Disordered" evidence="1">
    <location>
        <begin position="496"/>
        <end position="517"/>
    </location>
</feature>
<evidence type="ECO:0000256" key="2">
    <source>
        <dbReference type="SAM" id="Phobius"/>
    </source>
</evidence>
<keyword evidence="2" id="KW-0472">Membrane</keyword>
<evidence type="ECO:0000256" key="1">
    <source>
        <dbReference type="SAM" id="MobiDB-lite"/>
    </source>
</evidence>
<dbReference type="AlphaFoldDB" id="A0A1H4GG95"/>
<dbReference type="RefSeq" id="WP_090535323.1">
    <property type="nucleotide sequence ID" value="NZ_FNRQ01000006.1"/>
</dbReference>
<keyword evidence="2" id="KW-1133">Transmembrane helix</keyword>
<sequence length="517" mass="54209">MNRSARPGRARVAGASGQALVSALIFLLVGGIGLFVAFNSFQMTSARIKLQNTADAAAYSAAVLQARDYNFAAYTNRAMVANQVTAAQAGALKSWIDDLEATYGPSGVDQTIEAYADHSVLWQTPKQAGHAEIAPVRATLDALLPAVASGIGRITRALSDAQLNYHAATLVTAPQTADAVAQQNQPDTHVTAGYFTSARNATQLAAWTNYTQIVTPAGASGADHFADVVTDATTLDAFLKDRSATRSTGPRYQELDDSGATKCRFSPSTAVVSVRAYHNGGTQLRQDKKGWEAIDATMASVYVSCFDMTFPVIAGTGGSVNGDVRVQGVESYLKSPPFVAWSDWQGYGGYYNFGDHTTGTPGLGVSDGLAQKIGEGPGTSLDLSNGGLLAYQDINGAPVTSAAPRITIEVERASETRVKTQGLQGGGRMAVTPADAGGVMRALASANAYFVRPNPGALNATISGALLHAKDWLRADGKTEFPDTFSPYWQATLAPTSDTERNTARAAQIPASEAVQP</sequence>
<reference evidence="5" key="1">
    <citation type="submission" date="2016-10" db="EMBL/GenBank/DDBJ databases">
        <authorList>
            <person name="Varghese N."/>
            <person name="Submissions S."/>
        </authorList>
    </citation>
    <scope>NUCLEOTIDE SEQUENCE [LARGE SCALE GENOMIC DNA]</scope>
    <source>
        <strain evidence="5">LMG 24000</strain>
    </source>
</reference>
<feature type="transmembrane region" description="Helical" evidence="2">
    <location>
        <begin position="12"/>
        <end position="38"/>
    </location>
</feature>
<dbReference type="Pfam" id="PF13400">
    <property type="entry name" value="Tad"/>
    <property type="match status" value="1"/>
</dbReference>
<dbReference type="InterPro" id="IPR028087">
    <property type="entry name" value="Tad_N"/>
</dbReference>
<protein>
    <submittedName>
        <fullName evidence="4">Putative Flp pilus-assembly TadE/G-like</fullName>
    </submittedName>
</protein>